<evidence type="ECO:0000256" key="4">
    <source>
        <dbReference type="ARBA" id="ARBA00022785"/>
    </source>
</evidence>
<keyword evidence="4 5" id="KW-0671">Queuosine biosynthesis</keyword>
<keyword evidence="3 5" id="KW-0819">tRNA processing</keyword>
<dbReference type="GO" id="GO:0008479">
    <property type="term" value="F:tRNA-guanosine(34) queuine transglycosylase activity"/>
    <property type="evidence" value="ECO:0007669"/>
    <property type="project" value="UniProtKB-UniRule"/>
</dbReference>
<comment type="subunit">
    <text evidence="5">Homodimer. Within each dimer, one monomer is responsible for RNA recognition and catalysis, while the other monomer binds to the replacement base PreQ1.</text>
</comment>
<dbReference type="AlphaFoldDB" id="A0A2A6RNC8"/>
<accession>A0A2A6RNC8</accession>
<feature type="binding site" evidence="5">
    <location>
        <position position="340"/>
    </location>
    <ligand>
        <name>Zn(2+)</name>
        <dbReference type="ChEBI" id="CHEBI:29105"/>
    </ligand>
</feature>
<dbReference type="GO" id="GO:0046872">
    <property type="term" value="F:metal ion binding"/>
    <property type="evidence" value="ECO:0007669"/>
    <property type="project" value="UniProtKB-KW"/>
</dbReference>
<dbReference type="UniPathway" id="UPA00392"/>
<dbReference type="InterPro" id="IPR036511">
    <property type="entry name" value="TGT-like_sf"/>
</dbReference>
<comment type="similarity">
    <text evidence="5">Belongs to the queuine tRNA-ribosyltransferase family.</text>
</comment>
<comment type="cofactor">
    <cofactor evidence="5">
        <name>Zn(2+)</name>
        <dbReference type="ChEBI" id="CHEBI:29105"/>
    </cofactor>
    <text evidence="5">Binds 1 zinc ion per subunit.</text>
</comment>
<feature type="binding site" evidence="5">
    <location>
        <begin position="93"/>
        <end position="97"/>
    </location>
    <ligand>
        <name>substrate</name>
    </ligand>
</feature>
<evidence type="ECO:0000256" key="2">
    <source>
        <dbReference type="ARBA" id="ARBA00022679"/>
    </source>
</evidence>
<dbReference type="OrthoDB" id="9805417at2"/>
<evidence type="ECO:0000256" key="5">
    <source>
        <dbReference type="HAMAP-Rule" id="MF_00168"/>
    </source>
</evidence>
<feature type="region of interest" description="RNA binding" evidence="5">
    <location>
        <begin position="274"/>
        <end position="280"/>
    </location>
</feature>
<feature type="domain" description="tRNA-guanine(15) transglycosylase-like" evidence="6">
    <location>
        <begin position="15"/>
        <end position="395"/>
    </location>
</feature>
<feature type="active site" description="Proton acceptor" evidence="5">
    <location>
        <position position="93"/>
    </location>
</feature>
<dbReference type="InterPro" id="IPR004803">
    <property type="entry name" value="TGT"/>
</dbReference>
<comment type="pathway">
    <text evidence="5">tRNA modification; tRNA-queuosine biosynthesis.</text>
</comment>
<dbReference type="Pfam" id="PF01702">
    <property type="entry name" value="TGT"/>
    <property type="match status" value="1"/>
</dbReference>
<evidence type="ECO:0000313" key="8">
    <source>
        <dbReference type="Proteomes" id="UP000220527"/>
    </source>
</evidence>
<proteinExistence type="inferred from homology"/>
<name>A0A2A6RNC8_9CHLR</name>
<sequence length="409" mass="45189">MPPAFHVIARDPVSRARAGVVTTAHGSVATPVFMPVGTRGTVKSLTPSELSDHGAQIILGNTYHLYLQPGHELLARRGGLHRFMGWDGPILTDSGGFQVFSLIYGGIADELKGRRPQHAERMPDMVRVTEDAVIFKSYLDGSRHVFTPERSIQVQHGIGADIMVCFDELPPFRAGYDYTAQSMERTHRWAARCLAAHHERDPATLPNPHQLLFGIVHGGVFPELRQTSAEVISTMGFDGLCIGGSLGADKPQMYAVVEMTVPHLPDGLARHLLGVGDVDDLLEGVARGIDMFDCVSPTRLGRHGTALVRDPARRWKLNVSNAALREDDRPLQPDCPCYACRHFSRAYIHYLYRAKELLGIRLVSLHNVAFLLNLMAEVRNAIVEGRFAACYAEWLGKPLEVYSPSDKES</sequence>
<comment type="caution">
    <text evidence="5">Lacks conserved residue(s) required for the propagation of feature annotation.</text>
</comment>
<feature type="binding site" evidence="5">
    <location>
        <position position="244"/>
    </location>
    <ligand>
        <name>substrate</name>
    </ligand>
</feature>
<feature type="active site" description="Nucleophile" evidence="5">
    <location>
        <position position="293"/>
    </location>
</feature>
<protein>
    <recommendedName>
        <fullName evidence="5">Queuine tRNA-ribosyltransferase</fullName>
        <ecNumber evidence="5">2.4.2.29</ecNumber>
    </recommendedName>
    <alternativeName>
        <fullName evidence="5">Guanine insertion enzyme</fullName>
    </alternativeName>
    <alternativeName>
        <fullName evidence="5">tRNA-guanine transglycosylase</fullName>
    </alternativeName>
</protein>
<reference evidence="8" key="1">
    <citation type="submission" date="2017-08" db="EMBL/GenBank/DDBJ databases">
        <authorList>
            <person name="Grouzdev D.S."/>
            <person name="Gaisin V.A."/>
            <person name="Rysina M.S."/>
            <person name="Gorlenko V.M."/>
        </authorList>
    </citation>
    <scope>NUCLEOTIDE SEQUENCE [LARGE SCALE GENOMIC DNA]</scope>
    <source>
        <strain evidence="8">Kir15-3F</strain>
    </source>
</reference>
<dbReference type="EC" id="2.4.2.29" evidence="5"/>
<comment type="function">
    <text evidence="5">Catalyzes the base-exchange of a guanine (G) residue with the queuine precursor 7-aminomethyl-7-deazaguanine (PreQ1) at position 34 (anticodon wobble position) in tRNAs with GU(N) anticodons (tRNA-Asp, -Asn, -His and -Tyr). Catalysis occurs through a double-displacement mechanism. The nucleophile active site attacks the C1' of nucleotide 34 to detach the guanine base from the RNA, forming a covalent enzyme-RNA intermediate. The proton acceptor active site deprotonates the incoming PreQ1, allowing a nucleophilic attack on the C1' of the ribose to form the product. After dissociation, two additional enzymatic reactions on the tRNA convert PreQ1 to queuine (Q), resulting in the hypermodified nucleoside queuosine (7-(((4,5-cis-dihydroxy-2-cyclopenten-1-yl)amino)methyl)-7-deazaguanosine).</text>
</comment>
<keyword evidence="8" id="KW-1185">Reference proteome</keyword>
<dbReference type="RefSeq" id="WP_097642756.1">
    <property type="nucleotide sequence ID" value="NZ_NQWI01000010.1"/>
</dbReference>
<comment type="caution">
    <text evidence="7">The sequence shown here is derived from an EMBL/GenBank/DDBJ whole genome shotgun (WGS) entry which is preliminary data.</text>
</comment>
<dbReference type="Proteomes" id="UP000220527">
    <property type="component" value="Unassembled WGS sequence"/>
</dbReference>
<dbReference type="PANTHER" id="PTHR46499">
    <property type="entry name" value="QUEUINE TRNA-RIBOSYLTRANSFERASE"/>
    <property type="match status" value="1"/>
</dbReference>
<dbReference type="NCBIfam" id="TIGR00430">
    <property type="entry name" value="Q_tRNA_tgt"/>
    <property type="match status" value="1"/>
</dbReference>
<dbReference type="EMBL" id="NQWI01000010">
    <property type="protein sequence ID" value="PDW04388.1"/>
    <property type="molecule type" value="Genomic_DNA"/>
</dbReference>
<feature type="binding site" evidence="5">
    <location>
        <position position="335"/>
    </location>
    <ligand>
        <name>Zn(2+)</name>
        <dbReference type="ChEBI" id="CHEBI:29105"/>
    </ligand>
</feature>
<dbReference type="PANTHER" id="PTHR46499:SF1">
    <property type="entry name" value="QUEUINE TRNA-RIBOSYLTRANSFERASE"/>
    <property type="match status" value="1"/>
</dbReference>
<evidence type="ECO:0000256" key="1">
    <source>
        <dbReference type="ARBA" id="ARBA00022676"/>
    </source>
</evidence>
<evidence type="ECO:0000256" key="3">
    <source>
        <dbReference type="ARBA" id="ARBA00022694"/>
    </source>
</evidence>
<evidence type="ECO:0000259" key="6">
    <source>
        <dbReference type="Pfam" id="PF01702"/>
    </source>
</evidence>
<comment type="catalytic activity">
    <reaction evidence="5">
        <text>7-aminomethyl-7-carbaguanine + guanosine(34) in tRNA = 7-aminomethyl-7-carbaguanosine(34) in tRNA + guanine</text>
        <dbReference type="Rhea" id="RHEA:24104"/>
        <dbReference type="Rhea" id="RHEA-COMP:10341"/>
        <dbReference type="Rhea" id="RHEA-COMP:10342"/>
        <dbReference type="ChEBI" id="CHEBI:16235"/>
        <dbReference type="ChEBI" id="CHEBI:58703"/>
        <dbReference type="ChEBI" id="CHEBI:74269"/>
        <dbReference type="ChEBI" id="CHEBI:82833"/>
        <dbReference type="EC" id="2.4.2.29"/>
    </reaction>
</comment>
<organism evidence="7 8">
    <name type="scientific">Candidatus Viridilinea mediisalina</name>
    <dbReference type="NCBI Taxonomy" id="2024553"/>
    <lineage>
        <taxon>Bacteria</taxon>
        <taxon>Bacillati</taxon>
        <taxon>Chloroflexota</taxon>
        <taxon>Chloroflexia</taxon>
        <taxon>Chloroflexales</taxon>
        <taxon>Chloroflexineae</taxon>
        <taxon>Oscillochloridaceae</taxon>
        <taxon>Candidatus Viridilinea</taxon>
    </lineage>
</organism>
<dbReference type="HAMAP" id="MF_00168">
    <property type="entry name" value="Q_tRNA_Tgt"/>
    <property type="match status" value="1"/>
</dbReference>
<gene>
    <name evidence="5" type="primary">tgt</name>
    <name evidence="7" type="ORF">CJ255_03745</name>
</gene>
<keyword evidence="1 5" id="KW-0328">Glycosyltransferase</keyword>
<dbReference type="GO" id="GO:0008616">
    <property type="term" value="P:tRNA queuosine(34) biosynthetic process"/>
    <property type="evidence" value="ECO:0007669"/>
    <property type="project" value="UniProtKB-UniRule"/>
</dbReference>
<keyword evidence="5" id="KW-0862">Zinc</keyword>
<evidence type="ECO:0000313" key="7">
    <source>
        <dbReference type="EMBL" id="PDW04388.1"/>
    </source>
</evidence>
<dbReference type="InterPro" id="IPR050076">
    <property type="entry name" value="ArchSynthase1/Queuine_TRR"/>
</dbReference>
<dbReference type="InterPro" id="IPR002616">
    <property type="entry name" value="tRNA_ribo_trans-like"/>
</dbReference>
<dbReference type="NCBIfam" id="TIGR00449">
    <property type="entry name" value="tgt_general"/>
    <property type="match status" value="1"/>
</dbReference>
<feature type="binding site" evidence="5">
    <location>
        <position position="337"/>
    </location>
    <ligand>
        <name>Zn(2+)</name>
        <dbReference type="ChEBI" id="CHEBI:29105"/>
    </ligand>
</feature>
<keyword evidence="5" id="KW-0479">Metal-binding</keyword>
<feature type="binding site" evidence="5">
    <location>
        <position position="366"/>
    </location>
    <ligand>
        <name>Zn(2+)</name>
        <dbReference type="ChEBI" id="CHEBI:29105"/>
    </ligand>
</feature>
<dbReference type="SUPFAM" id="SSF51713">
    <property type="entry name" value="tRNA-guanine transglycosylase"/>
    <property type="match status" value="1"/>
</dbReference>
<feature type="region of interest" description="RNA binding; important for wobble base 34 recognition" evidence="5">
    <location>
        <begin position="298"/>
        <end position="302"/>
    </location>
</feature>
<dbReference type="Gene3D" id="3.20.20.105">
    <property type="entry name" value="Queuine tRNA-ribosyltransferase-like"/>
    <property type="match status" value="1"/>
</dbReference>
<keyword evidence="2 5" id="KW-0808">Transferase</keyword>
<dbReference type="GO" id="GO:0005829">
    <property type="term" value="C:cytosol"/>
    <property type="evidence" value="ECO:0007669"/>
    <property type="project" value="TreeGrafter"/>
</dbReference>
<feature type="binding site" evidence="5">
    <location>
        <position position="167"/>
    </location>
    <ligand>
        <name>substrate</name>
    </ligand>
</feature>